<feature type="region of interest" description="Disordered" evidence="5">
    <location>
        <begin position="1208"/>
        <end position="1230"/>
    </location>
</feature>
<dbReference type="EMBL" id="VDMD01000038">
    <property type="protein sequence ID" value="TRM58157.1"/>
    <property type="molecule type" value="Genomic_DNA"/>
</dbReference>
<evidence type="ECO:0000313" key="9">
    <source>
        <dbReference type="Proteomes" id="UP000320762"/>
    </source>
</evidence>
<feature type="compositionally biased region" description="Acidic residues" evidence="5">
    <location>
        <begin position="1219"/>
        <end position="1230"/>
    </location>
</feature>
<feature type="region of interest" description="Disordered" evidence="5">
    <location>
        <begin position="1746"/>
        <end position="1837"/>
    </location>
</feature>
<evidence type="ECO:0000259" key="7">
    <source>
        <dbReference type="Pfam" id="PF25785"/>
    </source>
</evidence>
<feature type="coiled-coil region" evidence="4">
    <location>
        <begin position="67"/>
        <end position="238"/>
    </location>
</feature>
<feature type="coiled-coil region" evidence="4">
    <location>
        <begin position="1313"/>
        <end position="1502"/>
    </location>
</feature>
<dbReference type="SUPFAM" id="SSF57997">
    <property type="entry name" value="Tropomyosin"/>
    <property type="match status" value="1"/>
</dbReference>
<dbReference type="PANTHER" id="PTHR18898:SF2">
    <property type="entry name" value="NUCLEOPROTEIN TPR"/>
    <property type="match status" value="1"/>
</dbReference>
<dbReference type="Proteomes" id="UP000320762">
    <property type="component" value="Unassembled WGS sequence"/>
</dbReference>
<dbReference type="Pfam" id="PF07926">
    <property type="entry name" value="TPR_MLP1_2"/>
    <property type="match status" value="1"/>
</dbReference>
<evidence type="ECO:0000256" key="2">
    <source>
        <dbReference type="ARBA" id="ARBA00023054"/>
    </source>
</evidence>
<keyword evidence="9" id="KW-1185">Reference proteome</keyword>
<keyword evidence="3" id="KW-0539">Nucleus</keyword>
<name>A0A550C029_9AGAR</name>
<feature type="coiled-coil region" evidence="4">
    <location>
        <begin position="1529"/>
        <end position="1671"/>
    </location>
</feature>
<dbReference type="InterPro" id="IPR057974">
    <property type="entry name" value="NUA/TPR/MLP1-2-like_dom"/>
</dbReference>
<dbReference type="Pfam" id="PF25785">
    <property type="entry name" value="TPR"/>
    <property type="match status" value="1"/>
</dbReference>
<accession>A0A550C029</accession>
<dbReference type="Gene3D" id="1.10.287.1490">
    <property type="match status" value="1"/>
</dbReference>
<feature type="region of interest" description="Disordered" evidence="5">
    <location>
        <begin position="1"/>
        <end position="23"/>
    </location>
</feature>
<comment type="caution">
    <text evidence="8">The sequence shown here is derived from an EMBL/GenBank/DDBJ whole genome shotgun (WGS) entry which is preliminary data.</text>
</comment>
<feature type="coiled-coil region" evidence="4">
    <location>
        <begin position="1258"/>
        <end position="1285"/>
    </location>
</feature>
<organism evidence="8 9">
    <name type="scientific">Schizophyllum amplum</name>
    <dbReference type="NCBI Taxonomy" id="97359"/>
    <lineage>
        <taxon>Eukaryota</taxon>
        <taxon>Fungi</taxon>
        <taxon>Dikarya</taxon>
        <taxon>Basidiomycota</taxon>
        <taxon>Agaricomycotina</taxon>
        <taxon>Agaricomycetes</taxon>
        <taxon>Agaricomycetidae</taxon>
        <taxon>Agaricales</taxon>
        <taxon>Schizophyllaceae</taxon>
        <taxon>Schizophyllum</taxon>
    </lineage>
</organism>
<feature type="coiled-coil region" evidence="4">
    <location>
        <begin position="864"/>
        <end position="891"/>
    </location>
</feature>
<sequence length="1912" mass="209730">MKTRRKTKAVDSASTVGGDTGPFTVDVPDALDVETLATLIPDASFTTPSPETVLALYRLVLAQDTDVDNANRERDAAIAENEKKAVELEQVYQDKDNVARDAEAAVEAATAELAAAKKERDDLAAANNKLKAELAAVSTSQSSSSTEVSDLKRRVEDVEREKRDLVTVITRLKQENGQREEEVATLRKNLKESRQDHEQLENQLREVRSAESTNKFKLDTLQQQLTLAQNEAQRTTESLNSTTESYATYRRTKHQEMLALQSTHAALQTQYDTLQANHSAVQTAHTQQTHTLQAAQARIQELAGRLGDHEAAYASEVGGLKRLVAIMEEREKQSREIVDNVEGSWAAMVDKAAAREAELLAEIARLESERDEADARVQRLETVVERMGRGELPLASGGSASTPGTPMRGADAAMVALSPTVAIASRAQRGGKTFTEVYADYVQLQDDFAKKSAEYEHMERTLTQVLGQIEERAPILSQQRAEYERVSSEAALLSNQLSQAIAERDSLATSNHSNEQKLAKTLKEAALLEKNADDLGRQVRHLMRENARLRDPSLPHDLDVENLNGSSVDDVIASHLVLFESVPALQEQNRRLLLLVRQLGTRMEDAEAEWRQEAEREQLAAVQEAHEAMTDMAAQLEATKREMDERVSQQRAAVQAHVRERDALKSMVARLQRGERVAAEELGSATRSPLQPPAPLSGGAEDESELTRLRAYKSEMDSDAGRLRDELSAAQREIGNLTASLARANARVEYLTDRARDSTAQYDVQLAQLKGLEQRNNHLSDQLIRLDAEAARATDELVVAQGRVEQLRNECANLRAEKQVATGGQAQLLEANQALQKERLQLTDLLGNMQKMNAALEGAERGERSRLESEVRMLEAQTKDLREQVSQERDALRQTALQKDLEQRELQSRLERAAQEQAKTREGLVAAETSKKHLEERVGDLTRELQGNLEKLAVYERHGTGTPTTAALSGDAEGLQAEVAELRSKLKVAEVDLEAARKHAEQYREISAANESALSDLNATFDDFKASTENQIATQESNLKALEDKLAAAVQDREAAVTALENLRKEFEGEKKSWLNEKRELEDVITNLSTNDRQSEEDRASRETEVKRAEERVQSAEDRYSREVQAHAQTLATNSQLKEQLATVQSSVRGFQTAAETAQANLASSERSWDQQKQMLQKEMDELKDRCKGLADQNNILHAHLESVSSQAARIKQAASSEGAEDGAGGDESDEHLHKVTSYLRQSLHVAEMQIDVKQKDIIRQQSTIEHLQRSVSELEAALQDAREKIVQNASSSAQHDELMERINQMNILRESNATLRAESEAYSKKARELEAKLKVVTGQLDPAKEEARIARAELESRDAQIKRLETEVKTWQERSQQLMSKYNRADPAEIESLKEQSEALTKQVEELKQKQTELEAQVEEKTQLLSSKEQELTRKTAQMDQWKAIEKENMNRYKKRMTDAAERQKAFDVSTAELNAKIVELEEAMETMKAQNEKLEAQTATAPATPEDTAELVSGAHSPRFQMLIGYQVALREERDRLLQEKNKLMDEKASWMIASATGEGASASSDEARAAWEAEKAELVKTRDEAIAKVQVSSSLQNRMHVLTLSIKQAREHRTAAAQEKEKAIKDTELRVRAEVQSGAAPSDAAKHAEELRALQERLTAEHEEKLKAAVAAASASSAQGGKFTDKDISDAVERGRQEAGMKVKLKDKQLMGTTHRLKQFEAAVQKWQTDGIIPGDSFSNLTKAASAAPAAPPPTPSTSTAPSSLPAKPPPAQAPPAASTSASAGPSNGAAKPTEGAATATAARGRGAPRGARGAARGAAGRGRGAAAPATRSVNSALAAATGGASVKGAAATGGGVSIMGAAAKRAREESGGEGALAKRMKTEGGEGGQQQPASKPPVTIRRPPPGTS</sequence>
<protein>
    <submittedName>
        <fullName evidence="8">Uncharacterized protein</fullName>
    </submittedName>
</protein>
<proteinExistence type="predicted"/>
<evidence type="ECO:0000256" key="3">
    <source>
        <dbReference type="ARBA" id="ARBA00023242"/>
    </source>
</evidence>
<dbReference type="GO" id="GO:0005643">
    <property type="term" value="C:nuclear pore"/>
    <property type="evidence" value="ECO:0007669"/>
    <property type="project" value="TreeGrafter"/>
</dbReference>
<keyword evidence="2 4" id="KW-0175">Coiled coil</keyword>
<feature type="region of interest" description="Disordered" evidence="5">
    <location>
        <begin position="679"/>
        <end position="704"/>
    </location>
</feature>
<dbReference type="GO" id="GO:0006606">
    <property type="term" value="P:protein import into nucleus"/>
    <property type="evidence" value="ECO:0007669"/>
    <property type="project" value="InterPro"/>
</dbReference>
<dbReference type="STRING" id="97359.A0A550C029"/>
<evidence type="ECO:0000256" key="4">
    <source>
        <dbReference type="SAM" id="Coils"/>
    </source>
</evidence>
<evidence type="ECO:0000259" key="6">
    <source>
        <dbReference type="Pfam" id="PF07926"/>
    </source>
</evidence>
<feature type="domain" description="Nucleoprotein TPR/MLP1-2" evidence="6">
    <location>
        <begin position="1076"/>
        <end position="1204"/>
    </location>
</feature>
<dbReference type="InterPro" id="IPR012929">
    <property type="entry name" value="Nucleoprot-TPR/MLP1-2_dom"/>
</dbReference>
<feature type="region of interest" description="Disordered" evidence="5">
    <location>
        <begin position="1085"/>
        <end position="1120"/>
    </location>
</feature>
<gene>
    <name evidence="8" type="ORF">BD626DRAFT_410863</name>
</gene>
<reference evidence="8 9" key="1">
    <citation type="journal article" date="2019" name="New Phytol.">
        <title>Comparative genomics reveals unique wood-decay strategies and fruiting body development in the Schizophyllaceae.</title>
        <authorList>
            <person name="Almasi E."/>
            <person name="Sahu N."/>
            <person name="Krizsan K."/>
            <person name="Balint B."/>
            <person name="Kovacs G.M."/>
            <person name="Kiss B."/>
            <person name="Cseklye J."/>
            <person name="Drula E."/>
            <person name="Henrissat B."/>
            <person name="Nagy I."/>
            <person name="Chovatia M."/>
            <person name="Adam C."/>
            <person name="LaButti K."/>
            <person name="Lipzen A."/>
            <person name="Riley R."/>
            <person name="Grigoriev I.V."/>
            <person name="Nagy L.G."/>
        </authorList>
    </citation>
    <scope>NUCLEOTIDE SEQUENCE [LARGE SCALE GENOMIC DNA]</scope>
    <source>
        <strain evidence="8 9">NL-1724</strain>
    </source>
</reference>
<feature type="coiled-coil region" evidence="4">
    <location>
        <begin position="476"/>
        <end position="545"/>
    </location>
</feature>
<comment type="subcellular location">
    <subcellularLocation>
        <location evidence="1">Nucleus</location>
    </subcellularLocation>
</comment>
<feature type="coiled-coil region" evidence="4">
    <location>
        <begin position="349"/>
        <end position="383"/>
    </location>
</feature>
<feature type="region of interest" description="Disordered" evidence="5">
    <location>
        <begin position="1866"/>
        <end position="1912"/>
    </location>
</feature>
<dbReference type="PANTHER" id="PTHR18898">
    <property type="entry name" value="NUCLEOPROTEIN TPR-RELATED"/>
    <property type="match status" value="1"/>
</dbReference>
<dbReference type="GO" id="GO:0017056">
    <property type="term" value="F:structural constituent of nuclear pore"/>
    <property type="evidence" value="ECO:0007669"/>
    <property type="project" value="TreeGrafter"/>
</dbReference>
<feature type="coiled-coil region" evidence="4">
    <location>
        <begin position="589"/>
        <end position="653"/>
    </location>
</feature>
<dbReference type="OrthoDB" id="343070at2759"/>
<feature type="coiled-coil region" evidence="4">
    <location>
        <begin position="713"/>
        <end position="824"/>
    </location>
</feature>
<feature type="coiled-coil region" evidence="4">
    <location>
        <begin position="1166"/>
        <end position="1193"/>
    </location>
</feature>
<evidence type="ECO:0000313" key="8">
    <source>
        <dbReference type="EMBL" id="TRM58157.1"/>
    </source>
</evidence>
<evidence type="ECO:0000256" key="1">
    <source>
        <dbReference type="ARBA" id="ARBA00004123"/>
    </source>
</evidence>
<feature type="compositionally biased region" description="Basic and acidic residues" evidence="5">
    <location>
        <begin position="1093"/>
        <end position="1120"/>
    </location>
</feature>
<feature type="domain" description="NUA/TPR/MLP1-2-like" evidence="7">
    <location>
        <begin position="513"/>
        <end position="608"/>
    </location>
</feature>
<feature type="compositionally biased region" description="Low complexity" evidence="5">
    <location>
        <begin position="1760"/>
        <end position="1769"/>
    </location>
</feature>
<feature type="compositionally biased region" description="Low complexity" evidence="5">
    <location>
        <begin position="1778"/>
        <end position="1835"/>
    </location>
</feature>
<dbReference type="GO" id="GO:0006406">
    <property type="term" value="P:mRNA export from nucleus"/>
    <property type="evidence" value="ECO:0007669"/>
    <property type="project" value="TreeGrafter"/>
</dbReference>
<evidence type="ECO:0000256" key="5">
    <source>
        <dbReference type="SAM" id="MobiDB-lite"/>
    </source>
</evidence>